<evidence type="ECO:0000313" key="7">
    <source>
        <dbReference type="EMBL" id="WVX49746.1"/>
    </source>
</evidence>
<name>A0ABZ2BVC9_9RHOB</name>
<feature type="signal peptide" evidence="5">
    <location>
        <begin position="1"/>
        <end position="23"/>
    </location>
</feature>
<sequence>MRSNWIIRGLVVISLLFPVTVTAQDEDGGGFLTRTIQDLLSGAGREVRITGFAGALSSEASFEQMTIADDQGIWLTLEDVTLNWSRLALLRGQLEVESLKAASLDLPRLPEADDSVEVPAAEAAPFALPDLPVSVNIAQFEVTRIDLGEPILGAQAALGVRASVQLNDEGAFIDLTANRVDNTEGAYVIKGSFARADSAINVEIQLDEASGGIAGRLMNLPGQPSIDLTVAGTGPLDDFTADIGLATDGTQRVAGQVSLTALPVETEGALPDRRIRANLGGDITALVAPQSRDFFGTRVAIRVDALRGADGTLDVSDFDLDAKAVQLAGRVKLNSAQWPEFIDVDGTIAQADGTPVLLPGSDVATTVQLVKLSVDYDAASGDAFRGAFDITDFAREGIRFENTKLALDGTLSGETGTLGRFLGDLDLTTRGLALEDPQAAEALGQDITGKARIDYTQDQPIRITGLELAGADYGLAGDVTIQGLEGGFPTDLDLNVQARDLSRFAGLAGQPIAGAARLDVAGNITPLSSMFDLTIKGTTRDLKVDIEQADAVMAGETILSMQARRDETGTYINDLDLRNAALDITGDVKLQTDAGAVDILARLSDVALVAPEYSGPLTLDAKATQDALGWSVDALANAPFDSRLSVKGKATGPQTDVRFTLSVPEVQPLVPSINGPLNANGRVWLTEAGYNVDVDAAGPFQSEVSVAGLATGPEAAVAFSAAMPDIGVLVPKIAGPFSIEGDAEKDGAGWQIDTAAQGPSGTQANIAGRVGEDGMLDLGIVGSLPLGLSEPFLEPRSLQGQAQFDLTAKGAPGLEAISGRISTTGATFAAPNLRLTLVDLATTIQLARSNAQIDLNSAVDGGGTLAVEGGVNLASLAADLDIALNNVALSDPRLFSTLISGDIAVTGPLSGGARIGGTINIGETLVSVPSSGLTSIGDIPEITHVGAPRSVTATRGRAGVIPEPETKAGGGAGSVYGLGLRINAPNKIFVRGRGVDAELGGSLDITGSTARVISAGQFDLVRGRIDILGKRFVLDEGSIQFQGDLVPFVFFKTLSDTDDGTASIVVEGPVDEPEVRFESVPEAPEDEVLSQLLFGRNLSEISGFQALQLANAVAQLAGRGGVGLVGNLREGFGLDDFDVTTTDDGEAAVRAGKYLTDTIYTDVFTGGGETELSINLELTDSLKARGTVENDGNTGIGLFFERDY</sequence>
<comment type="subcellular location">
    <subcellularLocation>
        <location evidence="1">Membrane</location>
        <topology evidence="1">Single-pass membrane protein</topology>
    </subcellularLocation>
</comment>
<evidence type="ECO:0000259" key="6">
    <source>
        <dbReference type="Pfam" id="PF04357"/>
    </source>
</evidence>
<keyword evidence="8" id="KW-1185">Reference proteome</keyword>
<evidence type="ECO:0000256" key="2">
    <source>
        <dbReference type="ARBA" id="ARBA00022692"/>
    </source>
</evidence>
<keyword evidence="3" id="KW-1133">Transmembrane helix</keyword>
<dbReference type="Pfam" id="PF04357">
    <property type="entry name" value="TamB"/>
    <property type="match status" value="1"/>
</dbReference>
<evidence type="ECO:0000256" key="3">
    <source>
        <dbReference type="ARBA" id="ARBA00022989"/>
    </source>
</evidence>
<feature type="chain" id="PRO_5047511094" description="Translocation and assembly module TamB C-terminal domain-containing protein" evidence="5">
    <location>
        <begin position="24"/>
        <end position="1204"/>
    </location>
</feature>
<evidence type="ECO:0000256" key="5">
    <source>
        <dbReference type="SAM" id="SignalP"/>
    </source>
</evidence>
<gene>
    <name evidence="7" type="ORF">ROLI_028410</name>
</gene>
<protein>
    <recommendedName>
        <fullName evidence="6">Translocation and assembly module TamB C-terminal domain-containing protein</fullName>
    </recommendedName>
</protein>
<proteinExistence type="predicted"/>
<dbReference type="RefSeq" id="WP_222869438.1">
    <property type="nucleotide sequence ID" value="NZ_CP143423.1"/>
</dbReference>
<evidence type="ECO:0000256" key="1">
    <source>
        <dbReference type="ARBA" id="ARBA00004167"/>
    </source>
</evidence>
<keyword evidence="4" id="KW-0472">Membrane</keyword>
<keyword evidence="2" id="KW-0812">Transmembrane</keyword>
<dbReference type="Proteomes" id="UP001318682">
    <property type="component" value="Chromosome"/>
</dbReference>
<feature type="domain" description="Translocation and assembly module TamB C-terminal" evidence="6">
    <location>
        <begin position="859"/>
        <end position="1204"/>
    </location>
</feature>
<evidence type="ECO:0000256" key="4">
    <source>
        <dbReference type="ARBA" id="ARBA00023136"/>
    </source>
</evidence>
<dbReference type="InterPro" id="IPR007452">
    <property type="entry name" value="TamB_C"/>
</dbReference>
<dbReference type="PANTHER" id="PTHR36985">
    <property type="entry name" value="TRANSLOCATION AND ASSEMBLY MODULE SUBUNIT TAMB"/>
    <property type="match status" value="1"/>
</dbReference>
<reference evidence="8" key="1">
    <citation type="submission" date="2024-01" db="EMBL/GenBank/DDBJ databases">
        <title>Roseobacter fucihabitans sp. nov., isolated from the brown alga Fucus spiralis.</title>
        <authorList>
            <person name="Hahnke S."/>
            <person name="Berger M."/>
            <person name="Schlingloff A."/>
            <person name="Athale I."/>
            <person name="Neumann-Schaal M."/>
            <person name="Adenaya A."/>
            <person name="Poehlein A."/>
            <person name="Daniel R."/>
            <person name="Pertersen J."/>
            <person name="Brinkhoff T."/>
        </authorList>
    </citation>
    <scope>NUCLEOTIDE SEQUENCE [LARGE SCALE GENOMIC DNA]</scope>
    <source>
        <strain evidence="8">B14</strain>
    </source>
</reference>
<dbReference type="PANTHER" id="PTHR36985:SF1">
    <property type="entry name" value="TRANSLOCATION AND ASSEMBLY MODULE SUBUNIT TAMB"/>
    <property type="match status" value="1"/>
</dbReference>
<accession>A0ABZ2BVC9</accession>
<organism evidence="7 8">
    <name type="scientific">Roseobacter fucihabitans</name>
    <dbReference type="NCBI Taxonomy" id="1537242"/>
    <lineage>
        <taxon>Bacteria</taxon>
        <taxon>Pseudomonadati</taxon>
        <taxon>Pseudomonadota</taxon>
        <taxon>Alphaproteobacteria</taxon>
        <taxon>Rhodobacterales</taxon>
        <taxon>Roseobacteraceae</taxon>
        <taxon>Roseobacter</taxon>
    </lineage>
</organism>
<evidence type="ECO:0000313" key="8">
    <source>
        <dbReference type="Proteomes" id="UP001318682"/>
    </source>
</evidence>
<dbReference type="EMBL" id="CP143423">
    <property type="protein sequence ID" value="WVX49746.1"/>
    <property type="molecule type" value="Genomic_DNA"/>
</dbReference>
<keyword evidence="5" id="KW-0732">Signal</keyword>